<evidence type="ECO:0000256" key="2">
    <source>
        <dbReference type="ARBA" id="ARBA00022801"/>
    </source>
</evidence>
<dbReference type="AlphaFoldDB" id="A0A317WL63"/>
<dbReference type="GO" id="GO:0005737">
    <property type="term" value="C:cytoplasm"/>
    <property type="evidence" value="ECO:0007669"/>
    <property type="project" value="TreeGrafter"/>
</dbReference>
<proteinExistence type="predicted"/>
<evidence type="ECO:0000313" key="4">
    <source>
        <dbReference type="Proteomes" id="UP000246702"/>
    </source>
</evidence>
<dbReference type="PANTHER" id="PTHR23422">
    <property type="entry name" value="DIPEPTIDYL PEPTIDASE III-RELATED"/>
    <property type="match status" value="1"/>
</dbReference>
<dbReference type="PANTHER" id="PTHR23422:SF11">
    <property type="entry name" value="DIPEPTIDYL PEPTIDASE 3"/>
    <property type="match status" value="1"/>
</dbReference>
<dbReference type="GeneID" id="37116668"/>
<dbReference type="EMBL" id="MSFK01000014">
    <property type="protein sequence ID" value="PWY87059.1"/>
    <property type="molecule type" value="Genomic_DNA"/>
</dbReference>
<dbReference type="OrthoDB" id="4694525at2759"/>
<dbReference type="GO" id="GO:0046872">
    <property type="term" value="F:metal ion binding"/>
    <property type="evidence" value="ECO:0007669"/>
    <property type="project" value="UniProtKB-KW"/>
</dbReference>
<keyword evidence="4" id="KW-1185">Reference proteome</keyword>
<dbReference type="RefSeq" id="XP_025467267.1">
    <property type="nucleotide sequence ID" value="XM_025614525.1"/>
</dbReference>
<dbReference type="InterPro" id="IPR039461">
    <property type="entry name" value="Peptidase_M49"/>
</dbReference>
<accession>A0A317WL63</accession>
<evidence type="ECO:0000313" key="3">
    <source>
        <dbReference type="EMBL" id="PWY87059.1"/>
    </source>
</evidence>
<organism evidence="3 4">
    <name type="scientific">Aspergillus sclerotioniger CBS 115572</name>
    <dbReference type="NCBI Taxonomy" id="1450535"/>
    <lineage>
        <taxon>Eukaryota</taxon>
        <taxon>Fungi</taxon>
        <taxon>Dikarya</taxon>
        <taxon>Ascomycota</taxon>
        <taxon>Pezizomycotina</taxon>
        <taxon>Eurotiomycetes</taxon>
        <taxon>Eurotiomycetidae</taxon>
        <taxon>Eurotiales</taxon>
        <taxon>Aspergillaceae</taxon>
        <taxon>Aspergillus</taxon>
        <taxon>Aspergillus subgen. Circumdati</taxon>
    </lineage>
</organism>
<dbReference type="Proteomes" id="UP000246702">
    <property type="component" value="Unassembled WGS sequence"/>
</dbReference>
<dbReference type="GO" id="GO:0008239">
    <property type="term" value="F:dipeptidyl-peptidase activity"/>
    <property type="evidence" value="ECO:0007669"/>
    <property type="project" value="TreeGrafter"/>
</dbReference>
<reference evidence="3 4" key="1">
    <citation type="submission" date="2016-12" db="EMBL/GenBank/DDBJ databases">
        <title>The genomes of Aspergillus section Nigri reveals drivers in fungal speciation.</title>
        <authorList>
            <consortium name="DOE Joint Genome Institute"/>
            <person name="Vesth T.C."/>
            <person name="Nybo J."/>
            <person name="Theobald S."/>
            <person name="Brandl J."/>
            <person name="Frisvad J.C."/>
            <person name="Nielsen K.F."/>
            <person name="Lyhne E.K."/>
            <person name="Kogle M.E."/>
            <person name="Kuo A."/>
            <person name="Riley R."/>
            <person name="Clum A."/>
            <person name="Nolan M."/>
            <person name="Lipzen A."/>
            <person name="Salamov A."/>
            <person name="Henrissat B."/>
            <person name="Wiebenga A."/>
            <person name="De Vries R.P."/>
            <person name="Grigoriev I.V."/>
            <person name="Mortensen U.H."/>
            <person name="Andersen M.R."/>
            <person name="Baker S.E."/>
        </authorList>
    </citation>
    <scope>NUCLEOTIDE SEQUENCE [LARGE SCALE GENOMIC DNA]</scope>
    <source>
        <strain evidence="3 4">CBS 115572</strain>
    </source>
</reference>
<protein>
    <submittedName>
        <fullName evidence="3">Dipeptidyl peptidase III</fullName>
    </submittedName>
</protein>
<gene>
    <name evidence="3" type="ORF">BO94DRAFT_565971</name>
</gene>
<sequence length="665" mass="74701">MDSSALSCGQVTTYQFSIKDVFDGLTDKEKLYAHHLSQAAWAGSRIIMRQTSPEGTGIFDFIMELHKACQGEWTKLSQQFEVSVEEVNSFLDYAGTFPSKLNNFCGERDRKIVPRVSADSLRIMASISPATTEALEKVIEPMLSTTPATLGLSNPAYYPGAAERTKDEIAAVARVMERHGLKPEKTRIRKSVDGDHVVYSILQASLIKESDQEKRFGGSGPFFDILQQGGGDQPLGDATVRFVRGTLEGYRRAMKHWLEDYSPRVESIFGFIEPYRDPYGVRCEWRGVVGISDSQQTAKLTELVENSAKLMRTLPWAVAEVNDGKGPFEKDVFKTPSFSIVHALAFLCSNVWEASSLPNYNDIRETNGFKNIVYANRMSANADPNRPFHWVHPTEAQRFKRVNHIIRFITTSIHELLGHRTGKLLAESSPGVYNFDPACPPVNTLTGRPVESWYRPGQTWTSVFEKLAGSVEECRAMLISYYLDVEKDMLSMFGYDDHSGIRAEDFIYNLYLHVGVVGLCALQAFDVKKQAWGSPHANAEYAIFTHLLRDADGLMWIECDRATGTLHVRVDRSRISHGKASIGRMLHKIHVWRCTADVAPCKALYEPLSTVDGMSEVWREIVVSKPDAPWKFVQANTVLYDGKVNLRTYEASNEGIIQSFADRCV</sequence>
<dbReference type="Pfam" id="PF03571">
    <property type="entry name" value="Peptidase_M49"/>
    <property type="match status" value="2"/>
</dbReference>
<keyword evidence="2" id="KW-0378">Hydrolase</keyword>
<dbReference type="Gene3D" id="3.30.540.30">
    <property type="match status" value="3"/>
</dbReference>
<keyword evidence="1" id="KW-0479">Metal-binding</keyword>
<comment type="caution">
    <text evidence="3">The sequence shown here is derived from an EMBL/GenBank/DDBJ whole genome shotgun (WGS) entry which is preliminary data.</text>
</comment>
<name>A0A317WL63_9EURO</name>
<evidence type="ECO:0000256" key="1">
    <source>
        <dbReference type="ARBA" id="ARBA00022723"/>
    </source>
</evidence>